<accession>A0A379DYJ6</accession>
<evidence type="ECO:0000256" key="3">
    <source>
        <dbReference type="ARBA" id="ARBA00022679"/>
    </source>
</evidence>
<dbReference type="InterPro" id="IPR001917">
    <property type="entry name" value="Aminotrans_II_pyridoxalP_BS"/>
</dbReference>
<gene>
    <name evidence="8" type="primary">kbl_2</name>
    <name evidence="8" type="ORF">NCTC11157_01270</name>
</gene>
<comment type="cofactor">
    <cofactor evidence="1 5">
        <name>pyridoxal 5'-phosphate</name>
        <dbReference type="ChEBI" id="CHEBI:597326"/>
    </cofactor>
</comment>
<evidence type="ECO:0000256" key="5">
    <source>
        <dbReference type="RuleBase" id="RU003693"/>
    </source>
</evidence>
<evidence type="ECO:0000256" key="4">
    <source>
        <dbReference type="ARBA" id="ARBA00022898"/>
    </source>
</evidence>
<sequence length="430" mass="47648">MSICGIFVVSFTIYTLFIVYMDTKLISLKDFEISPNENVIERSQNFQSYIDQMDQFGCKSYWVMARTGVGSKMQIEGYDGEVSAYISNDYLGMSQRTETKEAGINAVLKYGTGASAAQAIGGYLDIHQQLEQGIAKFVGQGDAILFSSGFGANAGLLRAILGKNDIAYIDSYIHTSATSGLIGTNVKHIGHNDIDYLDMILERETGKYQTRLVIIDGVYSQNGDLSKLPEYIAVCKKHNCLLMMDDAHGIGVMGESGRGTAEYYNCLGQVDIITGTFSKSFGCVGGFVAASEKLIQYLRYYADSNVFSAAMTPQVAASSLKALELIQTQPEIRKKLWANVNYLRKRLTEEGFDIGCSVSAIFPIMVRDNRKVYEIARELQKRCIFVSGITYPAVRTKEARLRVSVLASHEIEQLEQLVTALLEIRKSIPF</sequence>
<dbReference type="Gene3D" id="3.90.1150.10">
    <property type="entry name" value="Aspartate Aminotransferase, domain 1"/>
    <property type="match status" value="1"/>
</dbReference>
<dbReference type="Proteomes" id="UP000254072">
    <property type="component" value="Unassembled WGS sequence"/>
</dbReference>
<dbReference type="InterPro" id="IPR015421">
    <property type="entry name" value="PyrdxlP-dep_Trfase_major"/>
</dbReference>
<comment type="pathway">
    <text evidence="2">Lipid metabolism.</text>
</comment>
<comment type="similarity">
    <text evidence="5">Belongs to the class-II pyridoxal-phosphate-dependent aminotransferase family.</text>
</comment>
<evidence type="ECO:0000313" key="9">
    <source>
        <dbReference type="Proteomes" id="UP000254072"/>
    </source>
</evidence>
<dbReference type="GO" id="GO:0016874">
    <property type="term" value="F:ligase activity"/>
    <property type="evidence" value="ECO:0007669"/>
    <property type="project" value="UniProtKB-KW"/>
</dbReference>
<evidence type="ECO:0000313" key="8">
    <source>
        <dbReference type="EMBL" id="SUB85543.1"/>
    </source>
</evidence>
<reference evidence="8 9" key="1">
    <citation type="submission" date="2018-06" db="EMBL/GenBank/DDBJ databases">
        <authorList>
            <consortium name="Pathogen Informatics"/>
            <person name="Doyle S."/>
        </authorList>
    </citation>
    <scope>NUCLEOTIDE SEQUENCE [LARGE SCALE GENOMIC DNA]</scope>
    <source>
        <strain evidence="8 9">NCTC11157</strain>
    </source>
</reference>
<dbReference type="SUPFAM" id="SSF53383">
    <property type="entry name" value="PLP-dependent transferases"/>
    <property type="match status" value="1"/>
</dbReference>
<dbReference type="Pfam" id="PF00155">
    <property type="entry name" value="Aminotran_1_2"/>
    <property type="match status" value="1"/>
</dbReference>
<feature type="domain" description="Aminotransferase class I/classII large" evidence="7">
    <location>
        <begin position="87"/>
        <end position="421"/>
    </location>
</feature>
<evidence type="ECO:0000256" key="6">
    <source>
        <dbReference type="SAM" id="Phobius"/>
    </source>
</evidence>
<protein>
    <submittedName>
        <fullName evidence="8">2-amino-3-ketobutyrate coenzyme A ligase</fullName>
        <ecNumber evidence="8">2.3.1.29</ecNumber>
    </submittedName>
</protein>
<dbReference type="GO" id="GO:0008890">
    <property type="term" value="F:glycine C-acetyltransferase activity"/>
    <property type="evidence" value="ECO:0007669"/>
    <property type="project" value="UniProtKB-EC"/>
</dbReference>
<dbReference type="PANTHER" id="PTHR13693">
    <property type="entry name" value="CLASS II AMINOTRANSFERASE/8-AMINO-7-OXONONANOATE SYNTHASE"/>
    <property type="match status" value="1"/>
</dbReference>
<dbReference type="InterPro" id="IPR004839">
    <property type="entry name" value="Aminotransferase_I/II_large"/>
</dbReference>
<keyword evidence="3 8" id="KW-0808">Transferase</keyword>
<dbReference type="InterPro" id="IPR015422">
    <property type="entry name" value="PyrdxlP-dep_Trfase_small"/>
</dbReference>
<organism evidence="8 9">
    <name type="scientific">Prevotella disiens</name>
    <dbReference type="NCBI Taxonomy" id="28130"/>
    <lineage>
        <taxon>Bacteria</taxon>
        <taxon>Pseudomonadati</taxon>
        <taxon>Bacteroidota</taxon>
        <taxon>Bacteroidia</taxon>
        <taxon>Bacteroidales</taxon>
        <taxon>Prevotellaceae</taxon>
        <taxon>Prevotella</taxon>
    </lineage>
</organism>
<keyword evidence="6" id="KW-1133">Transmembrane helix</keyword>
<evidence type="ECO:0000256" key="1">
    <source>
        <dbReference type="ARBA" id="ARBA00001933"/>
    </source>
</evidence>
<dbReference type="InterPro" id="IPR050087">
    <property type="entry name" value="AON_synthase_class-II"/>
</dbReference>
<dbReference type="Gene3D" id="3.40.640.10">
    <property type="entry name" value="Type I PLP-dependent aspartate aminotransferase-like (Major domain)"/>
    <property type="match status" value="1"/>
</dbReference>
<evidence type="ECO:0000256" key="2">
    <source>
        <dbReference type="ARBA" id="ARBA00005189"/>
    </source>
</evidence>
<evidence type="ECO:0000259" key="7">
    <source>
        <dbReference type="Pfam" id="PF00155"/>
    </source>
</evidence>
<dbReference type="InterPro" id="IPR015424">
    <property type="entry name" value="PyrdxlP-dep_Trfase"/>
</dbReference>
<dbReference type="EMBL" id="UGTL01000001">
    <property type="protein sequence ID" value="SUB85543.1"/>
    <property type="molecule type" value="Genomic_DNA"/>
</dbReference>
<keyword evidence="6" id="KW-0812">Transmembrane</keyword>
<dbReference type="EC" id="2.3.1.29" evidence="8"/>
<keyword evidence="8" id="KW-0436">Ligase</keyword>
<dbReference type="GO" id="GO:0030170">
    <property type="term" value="F:pyridoxal phosphate binding"/>
    <property type="evidence" value="ECO:0007669"/>
    <property type="project" value="InterPro"/>
</dbReference>
<feature type="transmembrane region" description="Helical" evidence="6">
    <location>
        <begin position="6"/>
        <end position="23"/>
    </location>
</feature>
<keyword evidence="8" id="KW-0012">Acyltransferase</keyword>
<keyword evidence="4 5" id="KW-0663">Pyridoxal phosphate</keyword>
<proteinExistence type="inferred from homology"/>
<dbReference type="PROSITE" id="PS00599">
    <property type="entry name" value="AA_TRANSFER_CLASS_2"/>
    <property type="match status" value="1"/>
</dbReference>
<keyword evidence="6" id="KW-0472">Membrane</keyword>
<name>A0A379DYJ6_9BACT</name>
<dbReference type="AlphaFoldDB" id="A0A379DYJ6"/>